<accession>A0A834XDQ7</accession>
<name>A0A834XDQ7_9FABA</name>
<reference evidence="2" key="1">
    <citation type="submission" date="2020-09" db="EMBL/GenBank/DDBJ databases">
        <title>Genome-Enabled Discovery of Anthraquinone Biosynthesis in Senna tora.</title>
        <authorList>
            <person name="Kang S.-H."/>
            <person name="Pandey R.P."/>
            <person name="Lee C.-M."/>
            <person name="Sim J.-S."/>
            <person name="Jeong J.-T."/>
            <person name="Choi B.-S."/>
            <person name="Jung M."/>
            <person name="Ginzburg D."/>
            <person name="Zhao K."/>
            <person name="Won S.Y."/>
            <person name="Oh T.-J."/>
            <person name="Yu Y."/>
            <person name="Kim N.-H."/>
            <person name="Lee O.R."/>
            <person name="Lee T.-H."/>
            <person name="Bashyal P."/>
            <person name="Kim T.-S."/>
            <person name="Lee W.-H."/>
            <person name="Kawkins C."/>
            <person name="Kim C.-K."/>
            <person name="Kim J.S."/>
            <person name="Ahn B.O."/>
            <person name="Rhee S.Y."/>
            <person name="Sohng J.K."/>
        </authorList>
    </citation>
    <scope>NUCLEOTIDE SEQUENCE</scope>
    <source>
        <tissue evidence="2">Leaf</tissue>
    </source>
</reference>
<protein>
    <submittedName>
        <fullName evidence="2">Uncharacterized protein</fullName>
    </submittedName>
</protein>
<feature type="compositionally biased region" description="Basic and acidic residues" evidence="1">
    <location>
        <begin position="8"/>
        <end position="32"/>
    </location>
</feature>
<proteinExistence type="predicted"/>
<comment type="caution">
    <text evidence="2">The sequence shown here is derived from an EMBL/GenBank/DDBJ whole genome shotgun (WGS) entry which is preliminary data.</text>
</comment>
<keyword evidence="3" id="KW-1185">Reference proteome</keyword>
<organism evidence="2 3">
    <name type="scientific">Senna tora</name>
    <dbReference type="NCBI Taxonomy" id="362788"/>
    <lineage>
        <taxon>Eukaryota</taxon>
        <taxon>Viridiplantae</taxon>
        <taxon>Streptophyta</taxon>
        <taxon>Embryophyta</taxon>
        <taxon>Tracheophyta</taxon>
        <taxon>Spermatophyta</taxon>
        <taxon>Magnoliopsida</taxon>
        <taxon>eudicotyledons</taxon>
        <taxon>Gunneridae</taxon>
        <taxon>Pentapetalae</taxon>
        <taxon>rosids</taxon>
        <taxon>fabids</taxon>
        <taxon>Fabales</taxon>
        <taxon>Fabaceae</taxon>
        <taxon>Caesalpinioideae</taxon>
        <taxon>Cassia clade</taxon>
        <taxon>Senna</taxon>
    </lineage>
</organism>
<dbReference type="Proteomes" id="UP000634136">
    <property type="component" value="Unassembled WGS sequence"/>
</dbReference>
<sequence>MDWWEFGKVGDEDGKKVQRKEEAGVERPRTKTDFFCSSAQNPPEPWMFHKL</sequence>
<feature type="region of interest" description="Disordered" evidence="1">
    <location>
        <begin position="1"/>
        <end position="39"/>
    </location>
</feature>
<evidence type="ECO:0000313" key="2">
    <source>
        <dbReference type="EMBL" id="KAF7842673.1"/>
    </source>
</evidence>
<evidence type="ECO:0000256" key="1">
    <source>
        <dbReference type="SAM" id="MobiDB-lite"/>
    </source>
</evidence>
<dbReference type="EMBL" id="JAAIUW010000002">
    <property type="protein sequence ID" value="KAF7842673.1"/>
    <property type="molecule type" value="Genomic_DNA"/>
</dbReference>
<gene>
    <name evidence="2" type="ORF">G2W53_004971</name>
</gene>
<evidence type="ECO:0000313" key="3">
    <source>
        <dbReference type="Proteomes" id="UP000634136"/>
    </source>
</evidence>
<dbReference type="AlphaFoldDB" id="A0A834XDQ7"/>